<dbReference type="AlphaFoldDB" id="A0A0R1KKM1"/>
<keyword evidence="3" id="KW-1003">Cell membrane</keyword>
<dbReference type="InterPro" id="IPR010627">
    <property type="entry name" value="Prepilin_pept_A24_N"/>
</dbReference>
<dbReference type="PANTHER" id="PTHR30487:SF0">
    <property type="entry name" value="PREPILIN LEADER PEPTIDASE_N-METHYLTRANSFERASE-RELATED"/>
    <property type="match status" value="1"/>
</dbReference>
<dbReference type="PANTHER" id="PTHR30487">
    <property type="entry name" value="TYPE 4 PREPILIN-LIKE PROTEINS LEADER PEPTIDE-PROCESSING ENZYME"/>
    <property type="match status" value="1"/>
</dbReference>
<evidence type="ECO:0000259" key="9">
    <source>
        <dbReference type="Pfam" id="PF06750"/>
    </source>
</evidence>
<dbReference type="OrthoDB" id="9789291at2"/>
<evidence type="ECO:0000256" key="5">
    <source>
        <dbReference type="ARBA" id="ARBA00022989"/>
    </source>
</evidence>
<feature type="domain" description="Prepilin peptidase A24 N-terminal" evidence="9">
    <location>
        <begin position="12"/>
        <end position="90"/>
    </location>
</feature>
<evidence type="ECO:0000313" key="11">
    <source>
        <dbReference type="Proteomes" id="UP000051248"/>
    </source>
</evidence>
<proteinExistence type="inferred from homology"/>
<keyword evidence="4 7" id="KW-0812">Transmembrane</keyword>
<feature type="transmembrane region" description="Helical" evidence="7">
    <location>
        <begin position="117"/>
        <end position="135"/>
    </location>
</feature>
<name>A0A0R1KKM1_9LACO</name>
<protein>
    <submittedName>
        <fullName evidence="10">Uncharacterized protein</fullName>
    </submittedName>
</protein>
<organism evidence="10 11">
    <name type="scientific">Companilactobacillus nodensis DSM 19682 = JCM 14932 = NBRC 107160</name>
    <dbReference type="NCBI Taxonomy" id="1423775"/>
    <lineage>
        <taxon>Bacteria</taxon>
        <taxon>Bacillati</taxon>
        <taxon>Bacillota</taxon>
        <taxon>Bacilli</taxon>
        <taxon>Lactobacillales</taxon>
        <taxon>Lactobacillaceae</taxon>
        <taxon>Companilactobacillus</taxon>
    </lineage>
</organism>
<comment type="subcellular location">
    <subcellularLocation>
        <location evidence="1">Cell membrane</location>
        <topology evidence="1">Multi-pass membrane protein</topology>
    </subcellularLocation>
</comment>
<evidence type="ECO:0000256" key="6">
    <source>
        <dbReference type="ARBA" id="ARBA00023136"/>
    </source>
</evidence>
<feature type="transmembrane region" description="Helical" evidence="7">
    <location>
        <begin position="6"/>
        <end position="25"/>
    </location>
</feature>
<feature type="transmembrane region" description="Helical" evidence="7">
    <location>
        <begin position="140"/>
        <end position="159"/>
    </location>
</feature>
<accession>A0A0R1KKM1</accession>
<reference evidence="10 11" key="1">
    <citation type="journal article" date="2015" name="Genome Announc.">
        <title>Expanding the biotechnology potential of lactobacilli through comparative genomics of 213 strains and associated genera.</title>
        <authorList>
            <person name="Sun Z."/>
            <person name="Harris H.M."/>
            <person name="McCann A."/>
            <person name="Guo C."/>
            <person name="Argimon S."/>
            <person name="Zhang W."/>
            <person name="Yang X."/>
            <person name="Jeffery I.B."/>
            <person name="Cooney J.C."/>
            <person name="Kagawa T.F."/>
            <person name="Liu W."/>
            <person name="Song Y."/>
            <person name="Salvetti E."/>
            <person name="Wrobel A."/>
            <person name="Rasinkangas P."/>
            <person name="Parkhill J."/>
            <person name="Rea M.C."/>
            <person name="O'Sullivan O."/>
            <person name="Ritari J."/>
            <person name="Douillard F.P."/>
            <person name="Paul Ross R."/>
            <person name="Yang R."/>
            <person name="Briner A.E."/>
            <person name="Felis G.E."/>
            <person name="de Vos W.M."/>
            <person name="Barrangou R."/>
            <person name="Klaenhammer T.R."/>
            <person name="Caufield P.W."/>
            <person name="Cui Y."/>
            <person name="Zhang H."/>
            <person name="O'Toole P.W."/>
        </authorList>
    </citation>
    <scope>NUCLEOTIDE SEQUENCE [LARGE SCALE GENOMIC DNA]</scope>
    <source>
        <strain evidence="10 11">DSM 19682</strain>
    </source>
</reference>
<feature type="transmembrane region" description="Helical" evidence="7">
    <location>
        <begin position="205"/>
        <end position="221"/>
    </location>
</feature>
<evidence type="ECO:0000259" key="8">
    <source>
        <dbReference type="Pfam" id="PF01478"/>
    </source>
</evidence>
<keyword evidence="6 7" id="KW-0472">Membrane</keyword>
<dbReference type="Pfam" id="PF01478">
    <property type="entry name" value="Peptidase_A24"/>
    <property type="match status" value="1"/>
</dbReference>
<gene>
    <name evidence="10" type="ORF">FD03_GL000371</name>
</gene>
<dbReference type="EMBL" id="AZDZ01000011">
    <property type="protein sequence ID" value="KRK79671.1"/>
    <property type="molecule type" value="Genomic_DNA"/>
</dbReference>
<dbReference type="GO" id="GO:0004190">
    <property type="term" value="F:aspartic-type endopeptidase activity"/>
    <property type="evidence" value="ECO:0007669"/>
    <property type="project" value="InterPro"/>
</dbReference>
<dbReference type="PATRIC" id="fig|1423775.4.peg.377"/>
<evidence type="ECO:0000256" key="4">
    <source>
        <dbReference type="ARBA" id="ARBA00022692"/>
    </source>
</evidence>
<evidence type="ECO:0000256" key="1">
    <source>
        <dbReference type="ARBA" id="ARBA00004651"/>
    </source>
</evidence>
<comment type="similarity">
    <text evidence="2">Belongs to the peptidase A24 family.</text>
</comment>
<feature type="domain" description="Prepilin type IV endopeptidase peptidase" evidence="8">
    <location>
        <begin position="101"/>
        <end position="197"/>
    </location>
</feature>
<dbReference type="RefSeq" id="WP_025023862.1">
    <property type="nucleotide sequence ID" value="NZ_AZDZ01000011.1"/>
</dbReference>
<dbReference type="GO" id="GO:0006465">
    <property type="term" value="P:signal peptide processing"/>
    <property type="evidence" value="ECO:0007669"/>
    <property type="project" value="TreeGrafter"/>
</dbReference>
<keyword evidence="11" id="KW-1185">Reference proteome</keyword>
<evidence type="ECO:0000256" key="3">
    <source>
        <dbReference type="ARBA" id="ARBA00022475"/>
    </source>
</evidence>
<dbReference type="STRING" id="1423775.FD03_GL000371"/>
<sequence length="222" mass="25719">MTYLFYLLVFTLGSSIVSFLTVIAFDFPKISLNRRSRCNNCQKTLNWYELIPILGFIFLKGSCKQCIFKIPKLYPLTELTGGLFLIIVIFQNKNLYIAIPLMMMLITLSFMDHFYGYIYPIFYLLILPAIICILIKGYPLYIFTGLITYCALFLLNYYYQSIGMGDVELFGILALIFGYEDILKIILISCLLCIVHFVSKEKRSFRFIPYITVATGIIYLIS</sequence>
<dbReference type="Proteomes" id="UP000051248">
    <property type="component" value="Unassembled WGS sequence"/>
</dbReference>
<comment type="caution">
    <text evidence="10">The sequence shown here is derived from an EMBL/GenBank/DDBJ whole genome shotgun (WGS) entry which is preliminary data.</text>
</comment>
<dbReference type="InterPro" id="IPR000045">
    <property type="entry name" value="Prepilin_IV_endopep_pep"/>
</dbReference>
<dbReference type="GO" id="GO:0005886">
    <property type="term" value="C:plasma membrane"/>
    <property type="evidence" value="ECO:0007669"/>
    <property type="project" value="UniProtKB-SubCell"/>
</dbReference>
<evidence type="ECO:0000256" key="7">
    <source>
        <dbReference type="SAM" id="Phobius"/>
    </source>
</evidence>
<evidence type="ECO:0000256" key="2">
    <source>
        <dbReference type="ARBA" id="ARBA00005801"/>
    </source>
</evidence>
<dbReference type="InterPro" id="IPR050882">
    <property type="entry name" value="Prepilin_peptidase/N-MTase"/>
</dbReference>
<feature type="transmembrane region" description="Helical" evidence="7">
    <location>
        <begin position="171"/>
        <end position="198"/>
    </location>
</feature>
<evidence type="ECO:0000313" key="10">
    <source>
        <dbReference type="EMBL" id="KRK79671.1"/>
    </source>
</evidence>
<dbReference type="Pfam" id="PF06750">
    <property type="entry name" value="A24_N_bact"/>
    <property type="match status" value="1"/>
</dbReference>
<keyword evidence="5 7" id="KW-1133">Transmembrane helix</keyword>